<proteinExistence type="predicted"/>
<evidence type="ECO:0000313" key="1">
    <source>
        <dbReference type="EMBL" id="OXC72090.1"/>
    </source>
</evidence>
<gene>
    <name evidence="1" type="ORF">BSU04_43560</name>
</gene>
<evidence type="ECO:0000313" key="2">
    <source>
        <dbReference type="Proteomes" id="UP000214720"/>
    </source>
</evidence>
<dbReference type="Proteomes" id="UP000214720">
    <property type="component" value="Unassembled WGS sequence"/>
</dbReference>
<organism evidence="1 2">
    <name type="scientific">Caballeronia sordidicola</name>
    <name type="common">Burkholderia sordidicola</name>
    <dbReference type="NCBI Taxonomy" id="196367"/>
    <lineage>
        <taxon>Bacteria</taxon>
        <taxon>Pseudomonadati</taxon>
        <taxon>Pseudomonadota</taxon>
        <taxon>Betaproteobacteria</taxon>
        <taxon>Burkholderiales</taxon>
        <taxon>Burkholderiaceae</taxon>
        <taxon>Caballeronia</taxon>
    </lineage>
</organism>
<dbReference type="AlphaFoldDB" id="A0A226WMP5"/>
<sequence>MVRYIAPAYCTDTPLVVLREDKSTNIKESVVIFAIKSFLIFLDYPKN</sequence>
<protein>
    <submittedName>
        <fullName evidence="1">Uncharacterized protein</fullName>
    </submittedName>
</protein>
<dbReference type="EMBL" id="MTHB01000284">
    <property type="protein sequence ID" value="OXC72090.1"/>
    <property type="molecule type" value="Genomic_DNA"/>
</dbReference>
<name>A0A226WMP5_CABSO</name>
<accession>A0A226WMP5</accession>
<comment type="caution">
    <text evidence="1">The sequence shown here is derived from an EMBL/GenBank/DDBJ whole genome shotgun (WGS) entry which is preliminary data.</text>
</comment>
<reference evidence="2" key="1">
    <citation type="submission" date="2017-01" db="EMBL/GenBank/DDBJ databases">
        <title>Genome Analysis of Deinococcus marmoris KOPRI26562.</title>
        <authorList>
            <person name="Kim J.H."/>
            <person name="Oh H.-M."/>
        </authorList>
    </citation>
    <scope>NUCLEOTIDE SEQUENCE [LARGE SCALE GENOMIC DNA]</scope>
    <source>
        <strain evidence="2">PAMC 26633</strain>
    </source>
</reference>